<dbReference type="RefSeq" id="WP_168060930.1">
    <property type="nucleotide sequence ID" value="NZ_VTOW01000002.1"/>
</dbReference>
<reference evidence="2 3" key="1">
    <citation type="journal article" date="2020" name="Nature">
        <title>Bacterial chemolithoautotrophy via manganese oxidation.</title>
        <authorList>
            <person name="Yu H."/>
            <person name="Leadbetter J.R."/>
        </authorList>
    </citation>
    <scope>NUCLEOTIDE SEQUENCE [LARGE SCALE GENOMIC DNA]</scope>
    <source>
        <strain evidence="2 3">Mn-1</strain>
    </source>
</reference>
<dbReference type="Proteomes" id="UP000534783">
    <property type="component" value="Unassembled WGS sequence"/>
</dbReference>
<accession>A0A7X6IBY3</accession>
<dbReference type="EMBL" id="VTOW01000002">
    <property type="protein sequence ID" value="NKE71889.1"/>
    <property type="molecule type" value="Genomic_DNA"/>
</dbReference>
<keyword evidence="3" id="KW-1185">Reference proteome</keyword>
<keyword evidence="1" id="KW-1133">Transmembrane helix</keyword>
<evidence type="ECO:0000256" key="1">
    <source>
        <dbReference type="SAM" id="Phobius"/>
    </source>
</evidence>
<keyword evidence="1" id="KW-0472">Membrane</keyword>
<name>A0A7X6IBY3_9BACT</name>
<evidence type="ECO:0000313" key="2">
    <source>
        <dbReference type="EMBL" id="NKE71889.1"/>
    </source>
</evidence>
<evidence type="ECO:0000313" key="3">
    <source>
        <dbReference type="Proteomes" id="UP000534783"/>
    </source>
</evidence>
<sequence>MYSSILKKDQTLRLLTLGLVLYLFLFSGFALFHAYSEDELVDPHGCAIGLWVQNSQASVPFLAALALFLIHLTGNPLPRLFLPVERISLQKPTRAPPHHASLL</sequence>
<dbReference type="AlphaFoldDB" id="A0A7X6IBY3"/>
<comment type="caution">
    <text evidence="2">The sequence shown here is derived from an EMBL/GenBank/DDBJ whole genome shotgun (WGS) entry which is preliminary data.</text>
</comment>
<organism evidence="2 3">
    <name type="scientific">Candidatus Manganitrophus noduliformans</name>
    <dbReference type="NCBI Taxonomy" id="2606439"/>
    <lineage>
        <taxon>Bacteria</taxon>
        <taxon>Pseudomonadati</taxon>
        <taxon>Nitrospirota</taxon>
        <taxon>Nitrospiria</taxon>
        <taxon>Candidatus Troglogloeales</taxon>
        <taxon>Candidatus Manganitrophaceae</taxon>
        <taxon>Candidatus Manganitrophus</taxon>
    </lineage>
</organism>
<gene>
    <name evidence="2" type="ORF">MNODULE_14165</name>
</gene>
<feature type="transmembrane region" description="Helical" evidence="1">
    <location>
        <begin position="55"/>
        <end position="72"/>
    </location>
</feature>
<proteinExistence type="predicted"/>
<keyword evidence="1" id="KW-0812">Transmembrane</keyword>
<feature type="transmembrane region" description="Helical" evidence="1">
    <location>
        <begin position="12"/>
        <end position="35"/>
    </location>
</feature>
<protein>
    <submittedName>
        <fullName evidence="2">Uncharacterized protein</fullName>
    </submittedName>
</protein>